<protein>
    <recommendedName>
        <fullName evidence="4">CUB domain-containing protein</fullName>
    </recommendedName>
</protein>
<proteinExistence type="predicted"/>
<sequence length="1085" mass="119356">MLLSQPNSDHSSTRDAELGSGGVPKTALYMQDCATYVEACPATLGPLTTRNSLRRPITIAAGVLCTIILGILLHDLLLLVTGQAVPMSDISVLKTALEFPSGGQLSLNVELSLRNRLLLSGVGVKFARCTTYSSRDASLFFNVKLSKEVVVPPFSKEKLIGGVVFSEVNLTTLRNILLDDDDTGAQEMFVSCQYDAFLEPLTLGRIHQDQMKAHMAAVQDLTAHVDARFNTTEVIGARSNESNYQVQLIHGVSMGNIRAQEHEITVNCSWNYNNIAFQDTIDCKANAASPWCQLFSEIEHAEIHVPALNTHMVMNEPSAKHDTLDLFVETEGLVVDLVNIWNGNHTSDAITVTGGCKVLRDSGEEEECYSVVKAAAVSMLRRQRQRRKLQHANTAEAEAGPGQMLWQMLSAVSLYAEAQQRRVLLQDTQGPIADEMDALLSDLNPEGVFKMKMMCDNLICDFGNEVAETTFEMHLSSDDLIMRLEMGNYLNATMQAVASEVDVLAPPSPPPSPTPPEGGEGEPICAAKLYHVQYNGTAYDGTYINCTEYLALPGMSHYYSNCDDIERSYGYGTCSGCDCPAVYLEGHTYLYLKWDVTYDSDDVSKLESKLIYSALNDSLVMQFNYWDQDHLAVAEDEAFPPYLDVYFEGGIDVEWSSSTYAFDSDNMHGMLRVVESGEPLLEVDMTMGGASQPDDFWDTMVYTDGTILYEGEEYLKISECGLWTAESADRMDARLNCSVEPGVDGSNWPTTTTPRLYTAFSEFEYTSVGHDSRRRLLETAPSSQVTSSGALEVLSGSCTAVDGCVRSPNYPQNYGANEICTMQASQEGYLDVHFFNIHATDGLYVDDVKYEGDSMPALYVDAATALRYESDGAGSAAGFYICLTDKERAGDEKRFVKLHFSMTDLGTTLMMLNTSVNMGMIPTDDDDDDIDMGMALSAAVYEDFGDMSVVSDATSYFSAGDNMTMSMAMEVVEEDETKEELGVSVFADIDGMAVRVTEAADERLYAAVNATTASYADADQLRFGIHLRYDGDEQLLWHEDWALGDDHMTASSSITVLDDMFFVNNIQAQSKEQCLDSDSDSDSDS</sequence>
<reference evidence="2 3" key="1">
    <citation type="journal article" date="2015" name="Genome Biol. Evol.">
        <title>Comparative Genomics of a Bacterivorous Green Alga Reveals Evolutionary Causalities and Consequences of Phago-Mixotrophic Mode of Nutrition.</title>
        <authorList>
            <person name="Burns J.A."/>
            <person name="Paasch A."/>
            <person name="Narechania A."/>
            <person name="Kim E."/>
        </authorList>
    </citation>
    <scope>NUCLEOTIDE SEQUENCE [LARGE SCALE GENOMIC DNA]</scope>
    <source>
        <strain evidence="2 3">PLY_AMNH</strain>
    </source>
</reference>
<evidence type="ECO:0000313" key="2">
    <source>
        <dbReference type="EMBL" id="KAK3284511.1"/>
    </source>
</evidence>
<organism evidence="2 3">
    <name type="scientific">Cymbomonas tetramitiformis</name>
    <dbReference type="NCBI Taxonomy" id="36881"/>
    <lineage>
        <taxon>Eukaryota</taxon>
        <taxon>Viridiplantae</taxon>
        <taxon>Chlorophyta</taxon>
        <taxon>Pyramimonadophyceae</taxon>
        <taxon>Pyramimonadales</taxon>
        <taxon>Pyramimonadaceae</taxon>
        <taxon>Cymbomonas</taxon>
    </lineage>
</organism>
<keyword evidence="3" id="KW-1185">Reference proteome</keyword>
<dbReference type="AlphaFoldDB" id="A0AAE0GW59"/>
<dbReference type="Proteomes" id="UP001190700">
    <property type="component" value="Unassembled WGS sequence"/>
</dbReference>
<name>A0AAE0GW59_9CHLO</name>
<keyword evidence="1" id="KW-0472">Membrane</keyword>
<gene>
    <name evidence="2" type="ORF">CYMTET_7843</name>
</gene>
<accession>A0AAE0GW59</accession>
<feature type="transmembrane region" description="Helical" evidence="1">
    <location>
        <begin position="57"/>
        <end position="80"/>
    </location>
</feature>
<dbReference type="EMBL" id="LGRX02002260">
    <property type="protein sequence ID" value="KAK3284511.1"/>
    <property type="molecule type" value="Genomic_DNA"/>
</dbReference>
<keyword evidence="1" id="KW-0812">Transmembrane</keyword>
<feature type="non-terminal residue" evidence="2">
    <location>
        <position position="1085"/>
    </location>
</feature>
<evidence type="ECO:0000256" key="1">
    <source>
        <dbReference type="SAM" id="Phobius"/>
    </source>
</evidence>
<evidence type="ECO:0008006" key="4">
    <source>
        <dbReference type="Google" id="ProtNLM"/>
    </source>
</evidence>
<keyword evidence="1" id="KW-1133">Transmembrane helix</keyword>
<evidence type="ECO:0000313" key="3">
    <source>
        <dbReference type="Proteomes" id="UP001190700"/>
    </source>
</evidence>
<comment type="caution">
    <text evidence="2">The sequence shown here is derived from an EMBL/GenBank/DDBJ whole genome shotgun (WGS) entry which is preliminary data.</text>
</comment>